<name>A0A1V4I9I5_9CLOT</name>
<dbReference type="Proteomes" id="UP000191056">
    <property type="component" value="Unassembled WGS sequence"/>
</dbReference>
<gene>
    <name evidence="2" type="ORF">CLCHR_45310</name>
</gene>
<organism evidence="2 3">
    <name type="scientific">Clostridium chromiireducens</name>
    <dbReference type="NCBI Taxonomy" id="225345"/>
    <lineage>
        <taxon>Bacteria</taxon>
        <taxon>Bacillati</taxon>
        <taxon>Bacillota</taxon>
        <taxon>Clostridia</taxon>
        <taxon>Eubacteriales</taxon>
        <taxon>Clostridiaceae</taxon>
        <taxon>Clostridium</taxon>
    </lineage>
</organism>
<feature type="coiled-coil region" evidence="1">
    <location>
        <begin position="354"/>
        <end position="486"/>
    </location>
</feature>
<proteinExistence type="predicted"/>
<dbReference type="AlphaFoldDB" id="A0A1V4I9I5"/>
<accession>A0A1V4I9I5</accession>
<reference evidence="2 3" key="1">
    <citation type="submission" date="2017-03" db="EMBL/GenBank/DDBJ databases">
        <title>Genome sequence of Clostridium chromiireducens DSM 23318.</title>
        <authorList>
            <person name="Poehlein A."/>
            <person name="Daniel R."/>
        </authorList>
    </citation>
    <scope>NUCLEOTIDE SEQUENCE [LARGE SCALE GENOMIC DNA]</scope>
    <source>
        <strain evidence="2 3">DSM 23318</strain>
    </source>
</reference>
<dbReference type="OrthoDB" id="1706352at2"/>
<evidence type="ECO:0000256" key="1">
    <source>
        <dbReference type="SAM" id="Coils"/>
    </source>
</evidence>
<dbReference type="EMBL" id="MZGT01000107">
    <property type="protein sequence ID" value="OPJ56599.1"/>
    <property type="molecule type" value="Genomic_DNA"/>
</dbReference>
<evidence type="ECO:0000313" key="3">
    <source>
        <dbReference type="Proteomes" id="UP000191056"/>
    </source>
</evidence>
<protein>
    <submittedName>
        <fullName evidence="2">Uncharacterized protein</fullName>
    </submittedName>
</protein>
<dbReference type="STRING" id="225345.CLCHR_45310"/>
<keyword evidence="3" id="KW-1185">Reference proteome</keyword>
<comment type="caution">
    <text evidence="2">The sequence shown here is derived from an EMBL/GenBank/DDBJ whole genome shotgun (WGS) entry which is preliminary data.</text>
</comment>
<sequence>MNSIYVDYTDNIWKFFRNDNRQLCYKIMYEEGKWTKENLINNEVLGFAVYVEGDERIHIVYSNINGELKYCTMKDTHWVGKTLYQMDFDEFQIDHLKVEIIGEEMHIFFLLISNDGSDHGVLMHCVWNGQETKFFSLQDIILVPNLKEYYLVNINEQSSLGVFFITDEGDEVSLNYCNFENRKWSSAKRLYGIQGEDISFEVLRDQQQDVHILNKSREDLLYFIDHVCIDISGNIQVYRVRESNIKLIDPIIFIENNKLCACWIEQNKIFYSFFNNEQWDSPIYFDKGNEFTVMRYHCFMYNNRENSVKLLEVYGTDEPDLNLYIPNKFTMKNSLKYETNQINNEISFNENEAIQSLRLELSKVKLEKKNLERKIDSLNMQLQKKQGFMDDYEERISIILEQKRKTDENYNVFIELQKNLQKEFDDTKKLLDDTKRQLDDTKKHLNDAKDQLLKEKDIRISIENNLKELENENLIIRQKVIKINEEKNKIYEDLEFERNQSIMERLLRKRPSGI</sequence>
<dbReference type="RefSeq" id="WP_079442138.1">
    <property type="nucleotide sequence ID" value="NZ_MZGT01000107.1"/>
</dbReference>
<evidence type="ECO:0000313" key="2">
    <source>
        <dbReference type="EMBL" id="OPJ56599.1"/>
    </source>
</evidence>
<keyword evidence="1" id="KW-0175">Coiled coil</keyword>